<reference evidence="2" key="1">
    <citation type="journal article" date="2014" name="Proc. Natl. Acad. Sci. U.S.A.">
        <title>Extensive sampling of basidiomycete genomes demonstrates inadequacy of the white-rot/brown-rot paradigm for wood decay fungi.</title>
        <authorList>
            <person name="Riley R."/>
            <person name="Salamov A.A."/>
            <person name="Brown D.W."/>
            <person name="Nagy L.G."/>
            <person name="Floudas D."/>
            <person name="Held B.W."/>
            <person name="Levasseur A."/>
            <person name="Lombard V."/>
            <person name="Morin E."/>
            <person name="Otillar R."/>
            <person name="Lindquist E.A."/>
            <person name="Sun H."/>
            <person name="LaButti K.M."/>
            <person name="Schmutz J."/>
            <person name="Jabbour D."/>
            <person name="Luo H."/>
            <person name="Baker S.E."/>
            <person name="Pisabarro A.G."/>
            <person name="Walton J.D."/>
            <person name="Blanchette R.A."/>
            <person name="Henrissat B."/>
            <person name="Martin F."/>
            <person name="Cullen D."/>
            <person name="Hibbett D.S."/>
            <person name="Grigoriev I.V."/>
        </authorList>
    </citation>
    <scope>NUCLEOTIDE SEQUENCE [LARGE SCALE GENOMIC DNA]</scope>
    <source>
        <strain evidence="2">CBS 339.88</strain>
    </source>
</reference>
<dbReference type="AlphaFoldDB" id="A0A067SCF8"/>
<dbReference type="OrthoDB" id="3233595at2759"/>
<dbReference type="Proteomes" id="UP000027222">
    <property type="component" value="Unassembled WGS sequence"/>
</dbReference>
<evidence type="ECO:0000313" key="2">
    <source>
        <dbReference type="Proteomes" id="UP000027222"/>
    </source>
</evidence>
<accession>A0A067SCF8</accession>
<name>A0A067SCF8_GALM3</name>
<organism evidence="1 2">
    <name type="scientific">Galerina marginata (strain CBS 339.88)</name>
    <dbReference type="NCBI Taxonomy" id="685588"/>
    <lineage>
        <taxon>Eukaryota</taxon>
        <taxon>Fungi</taxon>
        <taxon>Dikarya</taxon>
        <taxon>Basidiomycota</taxon>
        <taxon>Agaricomycotina</taxon>
        <taxon>Agaricomycetes</taxon>
        <taxon>Agaricomycetidae</taxon>
        <taxon>Agaricales</taxon>
        <taxon>Agaricineae</taxon>
        <taxon>Strophariaceae</taxon>
        <taxon>Galerina</taxon>
    </lineage>
</organism>
<dbReference type="EMBL" id="KL142407">
    <property type="protein sequence ID" value="KDR68571.1"/>
    <property type="molecule type" value="Genomic_DNA"/>
</dbReference>
<proteinExistence type="predicted"/>
<dbReference type="HOGENOM" id="CLU_1787005_0_0_1"/>
<protein>
    <submittedName>
        <fullName evidence="1">Uncharacterized protein</fullName>
    </submittedName>
</protein>
<gene>
    <name evidence="1" type="ORF">GALMADRAFT_146225</name>
</gene>
<evidence type="ECO:0000313" key="1">
    <source>
        <dbReference type="EMBL" id="KDR68571.1"/>
    </source>
</evidence>
<sequence length="145" mass="15792">MHFSTIAGDVKGSEEALPNPEEEILFTYRHLFVKVFAIFHQWTIAIALSFTQLSGFPPAGTTASFNIFEYLKSLGAIHVGRDLIAEVRRLAAKPIGFTGGQSSISAADTQQVRADLLASGNQMVIGLQLKVRVPKDKTVIAAWGY</sequence>
<keyword evidence="2" id="KW-1185">Reference proteome</keyword>